<dbReference type="EMBL" id="JBHTIR010001863">
    <property type="protein sequence ID" value="MFD0853072.1"/>
    <property type="molecule type" value="Genomic_DNA"/>
</dbReference>
<dbReference type="Gene3D" id="3.40.50.1820">
    <property type="entry name" value="alpha/beta hydrolase"/>
    <property type="match status" value="1"/>
</dbReference>
<keyword evidence="2" id="KW-1185">Reference proteome</keyword>
<evidence type="ECO:0000313" key="2">
    <source>
        <dbReference type="Proteomes" id="UP001597083"/>
    </source>
</evidence>
<dbReference type="Proteomes" id="UP001597083">
    <property type="component" value="Unassembled WGS sequence"/>
</dbReference>
<feature type="non-terminal residue" evidence="1">
    <location>
        <position position="220"/>
    </location>
</feature>
<dbReference type="PANTHER" id="PTHR48098:SF1">
    <property type="entry name" value="DIACYLGLYCEROL ACYLTRANSFERASE_MYCOLYLTRANSFERASE AG85A"/>
    <property type="match status" value="1"/>
</dbReference>
<feature type="non-terminal residue" evidence="1">
    <location>
        <position position="1"/>
    </location>
</feature>
<reference evidence="2" key="1">
    <citation type="journal article" date="2019" name="Int. J. Syst. Evol. Microbiol.">
        <title>The Global Catalogue of Microorganisms (GCM) 10K type strain sequencing project: providing services to taxonomists for standard genome sequencing and annotation.</title>
        <authorList>
            <consortium name="The Broad Institute Genomics Platform"/>
            <consortium name="The Broad Institute Genome Sequencing Center for Infectious Disease"/>
            <person name="Wu L."/>
            <person name="Ma J."/>
        </authorList>
    </citation>
    <scope>NUCLEOTIDE SEQUENCE [LARGE SCALE GENOMIC DNA]</scope>
    <source>
        <strain evidence="2">JCM 31696</strain>
    </source>
</reference>
<gene>
    <name evidence="1" type="ORF">ACFQ07_12605</name>
</gene>
<protein>
    <submittedName>
        <fullName evidence="1">Alpha/beta hydrolase</fullName>
    </submittedName>
</protein>
<evidence type="ECO:0000313" key="1">
    <source>
        <dbReference type="EMBL" id="MFD0853072.1"/>
    </source>
</evidence>
<dbReference type="InterPro" id="IPR050583">
    <property type="entry name" value="Mycobacterial_A85_antigen"/>
</dbReference>
<sequence length="220" mass="23873">YLPADTGARITGVKWTGERQADISVQSPALASVQKVRVLVPPAWKTGATRSWSTLYAYHGGNDTYISWTRSTDIESLAAKYDVLVAMPEGANGSYTDWYNNGAGGTPKWETFHTVEVRQLLERNFGAGELRAAMGISSGGQGAVTYAARHPGMFRYSASFSGVLSMLTPGMPTILLYLNSGNGTDPSKIWGDPVRHRANWKAHDPATLVQNLRGTRVHVS</sequence>
<comment type="caution">
    <text evidence="1">The sequence shown here is derived from an EMBL/GenBank/DDBJ whole genome shotgun (WGS) entry which is preliminary data.</text>
</comment>
<keyword evidence="1" id="KW-0378">Hydrolase</keyword>
<dbReference type="Pfam" id="PF00756">
    <property type="entry name" value="Esterase"/>
    <property type="match status" value="1"/>
</dbReference>
<dbReference type="SUPFAM" id="SSF53474">
    <property type="entry name" value="alpha/beta-Hydrolases"/>
    <property type="match status" value="1"/>
</dbReference>
<dbReference type="PANTHER" id="PTHR48098">
    <property type="entry name" value="ENTEROCHELIN ESTERASE-RELATED"/>
    <property type="match status" value="1"/>
</dbReference>
<organism evidence="1 2">
    <name type="scientific">Actinomadura adrarensis</name>
    <dbReference type="NCBI Taxonomy" id="1819600"/>
    <lineage>
        <taxon>Bacteria</taxon>
        <taxon>Bacillati</taxon>
        <taxon>Actinomycetota</taxon>
        <taxon>Actinomycetes</taxon>
        <taxon>Streptosporangiales</taxon>
        <taxon>Thermomonosporaceae</taxon>
        <taxon>Actinomadura</taxon>
    </lineage>
</organism>
<name>A0ABW3CH32_9ACTN</name>
<dbReference type="GO" id="GO:0016787">
    <property type="term" value="F:hydrolase activity"/>
    <property type="evidence" value="ECO:0007669"/>
    <property type="project" value="UniProtKB-KW"/>
</dbReference>
<dbReference type="InterPro" id="IPR029058">
    <property type="entry name" value="AB_hydrolase_fold"/>
</dbReference>
<accession>A0ABW3CH32</accession>
<proteinExistence type="predicted"/>
<dbReference type="InterPro" id="IPR000801">
    <property type="entry name" value="Esterase-like"/>
</dbReference>